<dbReference type="AlphaFoldDB" id="A0A940DF27"/>
<dbReference type="InterPro" id="IPR021829">
    <property type="entry name" value="DUF3419"/>
</dbReference>
<comment type="caution">
    <text evidence="1">The sequence shown here is derived from an EMBL/GenBank/DDBJ whole genome shotgun (WGS) entry which is preliminary data.</text>
</comment>
<accession>A0A940DF27</accession>
<dbReference type="Pfam" id="PF11899">
    <property type="entry name" value="DUF3419"/>
    <property type="match status" value="1"/>
</dbReference>
<organism evidence="1 2">
    <name type="scientific">Candidatus Enterousia excrementavium</name>
    <dbReference type="NCBI Taxonomy" id="2840789"/>
    <lineage>
        <taxon>Bacteria</taxon>
        <taxon>Pseudomonadati</taxon>
        <taxon>Pseudomonadota</taxon>
        <taxon>Alphaproteobacteria</taxon>
        <taxon>Candidatus Enterousia</taxon>
    </lineage>
</organism>
<dbReference type="EMBL" id="JADINE010000007">
    <property type="protein sequence ID" value="MBO8406934.1"/>
    <property type="molecule type" value="Genomic_DNA"/>
</dbReference>
<proteinExistence type="predicted"/>
<protein>
    <submittedName>
        <fullName evidence="1">DUF3419 family protein</fullName>
    </submittedName>
</protein>
<name>A0A940DF27_9PROT</name>
<dbReference type="InterPro" id="IPR029063">
    <property type="entry name" value="SAM-dependent_MTases_sf"/>
</dbReference>
<dbReference type="Gene3D" id="3.40.50.150">
    <property type="entry name" value="Vaccinia Virus protein VP39"/>
    <property type="match status" value="1"/>
</dbReference>
<evidence type="ECO:0000313" key="1">
    <source>
        <dbReference type="EMBL" id="MBO8406934.1"/>
    </source>
</evidence>
<evidence type="ECO:0000313" key="2">
    <source>
        <dbReference type="Proteomes" id="UP000721442"/>
    </source>
</evidence>
<gene>
    <name evidence="1" type="ORF">IAC77_00540</name>
</gene>
<reference evidence="1" key="1">
    <citation type="submission" date="2020-10" db="EMBL/GenBank/DDBJ databases">
        <authorList>
            <person name="Gilroy R."/>
        </authorList>
    </citation>
    <scope>NUCLEOTIDE SEQUENCE</scope>
    <source>
        <strain evidence="1">B1-16210</strain>
    </source>
</reference>
<dbReference type="Proteomes" id="UP000721442">
    <property type="component" value="Unassembled WGS sequence"/>
</dbReference>
<sequence length="284" mass="32204">MNQFTQMPDIKSARSKYRLTDGGEYMHFPQVFSAYSPAYVITNEDIRWVSGFDNNNGARVLTVAGSGDQPMFYAMRGAKTVDAFDISYCARAIMDIKSAAIRKLSRPAYIKLLTDLHNAKSVSQVSKINTLINDLPHQSVYFIREMAAYPLFTNGLEPGYYPESIPTAQEYEQMRAKITEPFNFIWTDLETLHTKITGEYDTINLSNILDYAAPEKVHTVLTNLRPHISVGGKIIVQNGVFGIARNSHAYISACDKFKDWAKIYYRENKRSLGHSMVAICQRIK</sequence>
<dbReference type="SUPFAM" id="SSF53335">
    <property type="entry name" value="S-adenosyl-L-methionine-dependent methyltransferases"/>
    <property type="match status" value="1"/>
</dbReference>
<reference evidence="1" key="2">
    <citation type="journal article" date="2021" name="PeerJ">
        <title>Extensive microbial diversity within the chicken gut microbiome revealed by metagenomics and culture.</title>
        <authorList>
            <person name="Gilroy R."/>
            <person name="Ravi A."/>
            <person name="Getino M."/>
            <person name="Pursley I."/>
            <person name="Horton D.L."/>
            <person name="Alikhan N.F."/>
            <person name="Baker D."/>
            <person name="Gharbi K."/>
            <person name="Hall N."/>
            <person name="Watson M."/>
            <person name="Adriaenssens E.M."/>
            <person name="Foster-Nyarko E."/>
            <person name="Jarju S."/>
            <person name="Secka A."/>
            <person name="Antonio M."/>
            <person name="Oren A."/>
            <person name="Chaudhuri R.R."/>
            <person name="La Ragione R."/>
            <person name="Hildebrand F."/>
            <person name="Pallen M.J."/>
        </authorList>
    </citation>
    <scope>NUCLEOTIDE SEQUENCE</scope>
    <source>
        <strain evidence="1">B1-16210</strain>
    </source>
</reference>